<proteinExistence type="predicted"/>
<sequence length="143" mass="16059">MIEVTADASCSNGAQRVTFTTGYRSIDMESADRFRRRIMIHHHTDRTFRGLPLTAEQEAEVRHYLNRKARLGKPWDTPELREMLADMLLPPSAGDDSLSDSPLDTLAAAERATAFVDEAMEPIEAHEEWIAAMETEGMKGHTS</sequence>
<reference evidence="1" key="2">
    <citation type="submission" date="2011-04" db="EMBL/GenBank/DDBJ databases">
        <authorList>
            <person name="Genoscope - CEA"/>
        </authorList>
    </citation>
    <scope>NUCLEOTIDE SEQUENCE</scope>
    <source>
        <strain evidence="1">R229</strain>
    </source>
</reference>
<evidence type="ECO:0000313" key="1">
    <source>
        <dbReference type="EMBL" id="CCA80619.1"/>
    </source>
</evidence>
<reference evidence="1" key="1">
    <citation type="journal article" date="2011" name="PLoS ONE">
        <title>Ralstonia syzygii, the Blood Disease Bacterium and some Asian R. solanacearum strains form a single genomic species despite divergent lifestyles.</title>
        <authorList>
            <person name="Remenant B."/>
            <person name="de Cambiaire J.C."/>
            <person name="Cellier G."/>
            <person name="Jacobs J.M."/>
            <person name="Mangenot S."/>
            <person name="Barbe V."/>
            <person name="Lajus A."/>
            <person name="Vallenet D."/>
            <person name="Medigue C."/>
            <person name="Fegan M."/>
            <person name="Allen C."/>
            <person name="Prior P."/>
        </authorList>
    </citation>
    <scope>NUCLEOTIDE SEQUENCE</scope>
    <source>
        <strain evidence="1">R229</strain>
    </source>
</reference>
<name>G2ZNK6_9RALS</name>
<organism evidence="1">
    <name type="scientific">blood disease bacterium R229</name>
    <dbReference type="NCBI Taxonomy" id="741978"/>
    <lineage>
        <taxon>Bacteria</taxon>
        <taxon>Pseudomonadati</taxon>
        <taxon>Pseudomonadota</taxon>
        <taxon>Betaproteobacteria</taxon>
        <taxon>Burkholderiales</taxon>
        <taxon>Burkholderiaceae</taxon>
        <taxon>Ralstonia</taxon>
        <taxon>Ralstonia solanacearum species complex</taxon>
    </lineage>
</organism>
<accession>G2ZNK6</accession>
<gene>
    <name evidence="1" type="ORF">BDB_110049</name>
</gene>
<dbReference type="EMBL" id="FR854067">
    <property type="protein sequence ID" value="CCA80619.1"/>
    <property type="molecule type" value="Genomic_DNA"/>
</dbReference>
<dbReference type="AlphaFoldDB" id="G2ZNK6"/>
<protein>
    <submittedName>
        <fullName evidence="1">Uncharacterized protein</fullName>
    </submittedName>
</protein>